<evidence type="ECO:0000313" key="4">
    <source>
        <dbReference type="Proteomes" id="UP000612055"/>
    </source>
</evidence>
<dbReference type="PANTHER" id="PTHR10334">
    <property type="entry name" value="CYSTEINE-RICH SECRETORY PROTEIN-RELATED"/>
    <property type="match status" value="1"/>
</dbReference>
<dbReference type="InterPro" id="IPR035940">
    <property type="entry name" value="CAP_sf"/>
</dbReference>
<dbReference type="PRINTS" id="PR00837">
    <property type="entry name" value="V5TPXLIKE"/>
</dbReference>
<feature type="compositionally biased region" description="Pro residues" evidence="1">
    <location>
        <begin position="30"/>
        <end position="74"/>
    </location>
</feature>
<gene>
    <name evidence="3" type="ORF">HYH03_001849</name>
</gene>
<comment type="caution">
    <text evidence="3">The sequence shown here is derived from an EMBL/GenBank/DDBJ whole genome shotgun (WGS) entry which is preliminary data.</text>
</comment>
<dbReference type="GO" id="GO:0005576">
    <property type="term" value="C:extracellular region"/>
    <property type="evidence" value="ECO:0007669"/>
    <property type="project" value="InterPro"/>
</dbReference>
<dbReference type="InterPro" id="IPR018244">
    <property type="entry name" value="Allrgn_V5/Tpx1_CS"/>
</dbReference>
<feature type="domain" description="SCP" evidence="2">
    <location>
        <begin position="116"/>
        <end position="248"/>
    </location>
</feature>
<feature type="region of interest" description="Disordered" evidence="1">
    <location>
        <begin position="22"/>
        <end position="97"/>
    </location>
</feature>
<keyword evidence="4" id="KW-1185">Reference proteome</keyword>
<dbReference type="InterPro" id="IPR001283">
    <property type="entry name" value="CRISP-related"/>
</dbReference>
<proteinExistence type="predicted"/>
<organism evidence="3 4">
    <name type="scientific">Edaphochlamys debaryana</name>
    <dbReference type="NCBI Taxonomy" id="47281"/>
    <lineage>
        <taxon>Eukaryota</taxon>
        <taxon>Viridiplantae</taxon>
        <taxon>Chlorophyta</taxon>
        <taxon>core chlorophytes</taxon>
        <taxon>Chlorophyceae</taxon>
        <taxon>CS clade</taxon>
        <taxon>Chlamydomonadales</taxon>
        <taxon>Chlamydomonadales incertae sedis</taxon>
        <taxon>Edaphochlamys</taxon>
    </lineage>
</organism>
<reference evidence="3" key="1">
    <citation type="journal article" date="2020" name="bioRxiv">
        <title>Comparative genomics of Chlamydomonas.</title>
        <authorList>
            <person name="Craig R.J."/>
            <person name="Hasan A.R."/>
            <person name="Ness R.W."/>
            <person name="Keightley P.D."/>
        </authorList>
    </citation>
    <scope>NUCLEOTIDE SEQUENCE</scope>
    <source>
        <strain evidence="3">CCAP 11/70</strain>
    </source>
</reference>
<dbReference type="SMART" id="SM00198">
    <property type="entry name" value="SCP"/>
    <property type="match status" value="1"/>
</dbReference>
<evidence type="ECO:0000313" key="3">
    <source>
        <dbReference type="EMBL" id="KAG2500271.1"/>
    </source>
</evidence>
<dbReference type="CDD" id="cd05382">
    <property type="entry name" value="CAP_GAPR1-like"/>
    <property type="match status" value="1"/>
</dbReference>
<dbReference type="OrthoDB" id="337038at2759"/>
<dbReference type="SUPFAM" id="SSF55797">
    <property type="entry name" value="PR-1-like"/>
    <property type="match status" value="1"/>
</dbReference>
<dbReference type="Gene3D" id="3.40.33.10">
    <property type="entry name" value="CAP"/>
    <property type="match status" value="1"/>
</dbReference>
<dbReference type="InterPro" id="IPR014044">
    <property type="entry name" value="CAP_dom"/>
</dbReference>
<dbReference type="InterPro" id="IPR034113">
    <property type="entry name" value="SCP_GAPR1-like"/>
</dbReference>
<feature type="compositionally biased region" description="Pro residues" evidence="1">
    <location>
        <begin position="83"/>
        <end position="97"/>
    </location>
</feature>
<dbReference type="PROSITE" id="PS01009">
    <property type="entry name" value="CRISP_1"/>
    <property type="match status" value="1"/>
</dbReference>
<dbReference type="EMBL" id="JAEHOE010000004">
    <property type="protein sequence ID" value="KAG2500271.1"/>
    <property type="molecule type" value="Genomic_DNA"/>
</dbReference>
<dbReference type="Pfam" id="PF00188">
    <property type="entry name" value="CAP"/>
    <property type="match status" value="1"/>
</dbReference>
<protein>
    <recommendedName>
        <fullName evidence="2">SCP domain-containing protein</fullName>
    </recommendedName>
</protein>
<sequence length="273" mass="30484">MTCLPLCRDFNISVQDLRRLNPELDCTKRLPPPPSPPPRKRPPPPALPPPPPPPRSRPPPPRASSPPPRPPPVRVVPLAPTFKPRPPPMLRRPSPPRVAPLLGVNDASNPSSPWYLDKQDALDVHNFYRSIHGVPDLVWDDRLQKAAQDWADNCWFEHSPLNFGENLGLGFLSINGTVDTWYYEVKGYNFKLNTNSQGAGHFTQVVWKSTTKLGCAIGVCPDGVSYAGGIWQGLLFVCEYWPPGNMYGAFKDNVPAPLRVPGFRRRVQENSEL</sequence>
<dbReference type="Proteomes" id="UP000612055">
    <property type="component" value="Unassembled WGS sequence"/>
</dbReference>
<name>A0A835YG24_9CHLO</name>
<accession>A0A835YG24</accession>
<dbReference type="AlphaFoldDB" id="A0A835YG24"/>
<evidence type="ECO:0000259" key="2">
    <source>
        <dbReference type="SMART" id="SM00198"/>
    </source>
</evidence>
<evidence type="ECO:0000256" key="1">
    <source>
        <dbReference type="SAM" id="MobiDB-lite"/>
    </source>
</evidence>